<dbReference type="EMBL" id="BBNQ01000001">
    <property type="protein sequence ID" value="GAL60590.1"/>
    <property type="molecule type" value="Genomic_DNA"/>
</dbReference>
<dbReference type="InterPro" id="IPR017853">
    <property type="entry name" value="GH"/>
</dbReference>
<proteinExistence type="predicted"/>
<gene>
    <name evidence="2" type="ORF">JCM19300_3528</name>
</gene>
<dbReference type="AlphaFoldDB" id="A0A090V6Q7"/>
<dbReference type="SUPFAM" id="SSF51445">
    <property type="entry name" value="(Trans)glycosidases"/>
    <property type="match status" value="1"/>
</dbReference>
<dbReference type="Gene3D" id="3.20.20.80">
    <property type="entry name" value="Glycosidases"/>
    <property type="match status" value="1"/>
</dbReference>
<dbReference type="GO" id="GO:0005975">
    <property type="term" value="P:carbohydrate metabolic process"/>
    <property type="evidence" value="ECO:0007669"/>
    <property type="project" value="InterPro"/>
</dbReference>
<dbReference type="Gene3D" id="1.20.58.80">
    <property type="entry name" value="Phosphotransferase system, lactose/cellobiose-type IIA subunit"/>
    <property type="match status" value="1"/>
</dbReference>
<evidence type="ECO:0000313" key="2">
    <source>
        <dbReference type="EMBL" id="GAL60590.1"/>
    </source>
</evidence>
<dbReference type="PANTHER" id="PTHR47786">
    <property type="entry name" value="ALPHA-1,4-GLUCAN:MALTOSE-1-PHOSPHATE MALTOSYLTRANSFERASE"/>
    <property type="match status" value="1"/>
</dbReference>
<comment type="caution">
    <text evidence="2">The sequence shown here is derived from an EMBL/GenBank/DDBJ whole genome shotgun (WGS) entry which is preliminary data.</text>
</comment>
<protein>
    <submittedName>
        <fullName evidence="2">Alpha-amylase</fullName>
        <ecNumber evidence="2">3.2.1.1</ecNumber>
    </submittedName>
</protein>
<evidence type="ECO:0000313" key="3">
    <source>
        <dbReference type="Proteomes" id="UP000029644"/>
    </source>
</evidence>
<dbReference type="PANTHER" id="PTHR47786:SF2">
    <property type="entry name" value="GLYCOSYL HYDROLASE FAMILY 13 CATALYTIC DOMAIN-CONTAINING PROTEIN"/>
    <property type="match status" value="1"/>
</dbReference>
<dbReference type="Pfam" id="PF11896">
    <property type="entry name" value="GlgE_dom_N_S"/>
    <property type="match status" value="1"/>
</dbReference>
<dbReference type="GO" id="GO:0004556">
    <property type="term" value="F:alpha-amylase activity"/>
    <property type="evidence" value="ECO:0007669"/>
    <property type="project" value="UniProtKB-EC"/>
</dbReference>
<organism evidence="2 3">
    <name type="scientific">Algibacter lectus</name>
    <dbReference type="NCBI Taxonomy" id="221126"/>
    <lineage>
        <taxon>Bacteria</taxon>
        <taxon>Pseudomonadati</taxon>
        <taxon>Bacteroidota</taxon>
        <taxon>Flavobacteriia</taxon>
        <taxon>Flavobacteriales</taxon>
        <taxon>Flavobacteriaceae</taxon>
        <taxon>Algibacter</taxon>
    </lineage>
</organism>
<dbReference type="InterPro" id="IPR013783">
    <property type="entry name" value="Ig-like_fold"/>
</dbReference>
<dbReference type="InterPro" id="IPR021828">
    <property type="entry name" value="GlgE_dom_N/S"/>
</dbReference>
<reference evidence="2 3" key="1">
    <citation type="journal article" date="2014" name="Genome Announc.">
        <title>Draft Genome Sequences of Marine Flavobacterium Algibacter lectus Strains SS8 and NR4.</title>
        <authorList>
            <person name="Takatani N."/>
            <person name="Nakanishi M."/>
            <person name="Meirelles P."/>
            <person name="Mino S."/>
            <person name="Suda W."/>
            <person name="Oshima K."/>
            <person name="Hattori M."/>
            <person name="Ohkuma M."/>
            <person name="Hosokawa M."/>
            <person name="Miyashita K."/>
            <person name="Thompson F.L."/>
            <person name="Niwa A."/>
            <person name="Sawabe T."/>
            <person name="Sawabe T."/>
        </authorList>
    </citation>
    <scope>NUCLEOTIDE SEQUENCE [LARGE SCALE GENOMIC DNA]</scope>
    <source>
        <strain evidence="2 3">JCM 19300</strain>
    </source>
</reference>
<dbReference type="RefSeq" id="WP_369441076.1">
    <property type="nucleotide sequence ID" value="NZ_BBNQ01000001.1"/>
</dbReference>
<keyword evidence="2" id="KW-0326">Glycosidase</keyword>
<dbReference type="Gene3D" id="2.60.40.10">
    <property type="entry name" value="Immunoglobulins"/>
    <property type="match status" value="1"/>
</dbReference>
<name>A0A090V6Q7_9FLAO</name>
<sequence>MQNQKRVVIDYVSPTVNGGDFYIKRVVNEIVNVDAHIMADGHDVLGAAILYKHENDKTWQETRMVLTSNDEWKASFSVQKQGFYNYKVEAWVDYALNWRYGLIRKINDGQHVVSELLEGAEYIEPLLNKVNADDKQYLEHLQRIFKDENSYGEAISEAVKERLYTIFFQNPIKILANTSSTYKVYVDRKKARFSTWYEFFPRSASEHKGVHGTFNDCARLLPRVKNMGFDVVYLPPIHPIGEVNRKGKNNTTEAKEGDVGSTWGVGSQYGGHKDIHPQLGNIDDFKALIQTAKDNNLEIAMDYALQAAPDHPWVKDHPKWFKWRPDGTVQYAENPPKKYQDILPIYWESEDYKALWNECLDTMLYW</sequence>
<keyword evidence="2" id="KW-0378">Hydrolase</keyword>
<dbReference type="Proteomes" id="UP000029644">
    <property type="component" value="Unassembled WGS sequence"/>
</dbReference>
<evidence type="ECO:0000259" key="1">
    <source>
        <dbReference type="Pfam" id="PF11896"/>
    </source>
</evidence>
<dbReference type="EC" id="3.2.1.1" evidence="2"/>
<accession>A0A090V6Q7</accession>
<feature type="domain" description="Alpha-1,4-glucan:maltose-1-phosphate maltosyltransferase" evidence="1">
    <location>
        <begin position="5"/>
        <end position="188"/>
    </location>
</feature>